<keyword evidence="2" id="KW-1185">Reference proteome</keyword>
<evidence type="ECO:0000313" key="2">
    <source>
        <dbReference type="Proteomes" id="UP000824782"/>
    </source>
</evidence>
<name>A0AAV6YZ15_ENGPU</name>
<comment type="caution">
    <text evidence="1">The sequence shown here is derived from an EMBL/GenBank/DDBJ whole genome shotgun (WGS) entry which is preliminary data.</text>
</comment>
<dbReference type="AlphaFoldDB" id="A0AAV6YZ15"/>
<accession>A0AAV6YZ15</accession>
<proteinExistence type="predicted"/>
<protein>
    <submittedName>
        <fullName evidence="1">Uncharacterized protein</fullName>
    </submittedName>
</protein>
<organism evidence="1 2">
    <name type="scientific">Engystomops pustulosus</name>
    <name type="common">Tungara frog</name>
    <name type="synonym">Physalaemus pustulosus</name>
    <dbReference type="NCBI Taxonomy" id="76066"/>
    <lineage>
        <taxon>Eukaryota</taxon>
        <taxon>Metazoa</taxon>
        <taxon>Chordata</taxon>
        <taxon>Craniata</taxon>
        <taxon>Vertebrata</taxon>
        <taxon>Euteleostomi</taxon>
        <taxon>Amphibia</taxon>
        <taxon>Batrachia</taxon>
        <taxon>Anura</taxon>
        <taxon>Neobatrachia</taxon>
        <taxon>Hyloidea</taxon>
        <taxon>Leptodactylidae</taxon>
        <taxon>Leiuperinae</taxon>
        <taxon>Engystomops</taxon>
    </lineage>
</organism>
<sequence length="103" mass="11552">MQIFTQYGEFVASSGTESVEVIPGQNPFVLPSSSGHTEEENWSLKFCNWTKVNVLEMSGGFYPQSRYIITFGGSWWLTISCTITVHSSRCVHKLLSRTLTSPI</sequence>
<gene>
    <name evidence="1" type="ORF">GDO81_029203</name>
</gene>
<evidence type="ECO:0000313" key="1">
    <source>
        <dbReference type="EMBL" id="KAG8541353.1"/>
    </source>
</evidence>
<dbReference type="EMBL" id="WNYA01007772">
    <property type="protein sequence ID" value="KAG8541353.1"/>
    <property type="molecule type" value="Genomic_DNA"/>
</dbReference>
<dbReference type="Proteomes" id="UP000824782">
    <property type="component" value="Unassembled WGS sequence"/>
</dbReference>
<reference evidence="1" key="1">
    <citation type="thesis" date="2020" institute="ProQuest LLC" country="789 East Eisenhower Parkway, Ann Arbor, MI, USA">
        <title>Comparative Genomics and Chromosome Evolution.</title>
        <authorList>
            <person name="Mudd A.B."/>
        </authorList>
    </citation>
    <scope>NUCLEOTIDE SEQUENCE</scope>
    <source>
        <strain evidence="1">237g6f4</strain>
        <tissue evidence="1">Blood</tissue>
    </source>
</reference>